<feature type="repeat" description="ANK" evidence="3">
    <location>
        <begin position="152"/>
        <end position="184"/>
    </location>
</feature>
<comment type="caution">
    <text evidence="6">The sequence shown here is derived from an EMBL/GenBank/DDBJ whole genome shotgun (WGS) entry which is preliminary data.</text>
</comment>
<sequence length="464" mass="50816">MKKLFSCSSSPAAVERWGRDDQKLLSAVDRRDVGMVSAVLSRRTIRPTKLDEQGRSSFHLAASKGIAECLDMMLAHGTDSQARDMEGCSALHLAAKHGQPECVKTLLQHNIPADLTDCQGWTALHYAALAGCAASVALLCGQGAPIDSTDRAGRTALMIAARERQGVVCAELARRGADVNTTDHQGKSALMVASQRGCVEAVRALLAFGADVRRVDSLGEDAVHYATQSGSEEVVTMLKNAQKNTGSEMLHSDGNESGQPFEAAVSPEPAHWESERRERYETEQREIERLQGELSLKSQESESLKRETEALRGRLKKQTKALRLLFDTEGETEGVEGEGGDGPLLDRLASLLREKRAREDGWRLDQRNGKMEAEGKMKKERASVEVDALRLEGALEAKESAERRVSEIEGHLDNMRAVLSQYETRKRVQSCVIEDLETQVGTGSSLGNQEGVSHWLWSSRGLGR</sequence>
<organism evidence="6 7">
    <name type="scientific">Huso huso</name>
    <name type="common">Beluga</name>
    <name type="synonym">Acipenser huso</name>
    <dbReference type="NCBI Taxonomy" id="61971"/>
    <lineage>
        <taxon>Eukaryota</taxon>
        <taxon>Metazoa</taxon>
        <taxon>Chordata</taxon>
        <taxon>Craniata</taxon>
        <taxon>Vertebrata</taxon>
        <taxon>Euteleostomi</taxon>
        <taxon>Actinopterygii</taxon>
        <taxon>Chondrostei</taxon>
        <taxon>Acipenseriformes</taxon>
        <taxon>Acipenseridae</taxon>
        <taxon>Huso</taxon>
    </lineage>
</organism>
<keyword evidence="1" id="KW-0677">Repeat</keyword>
<gene>
    <name evidence="6" type="ORF">HHUSO_G35351</name>
</gene>
<evidence type="ECO:0000256" key="5">
    <source>
        <dbReference type="SAM" id="MobiDB-lite"/>
    </source>
</evidence>
<keyword evidence="3" id="KW-0040">ANK repeat</keyword>
<evidence type="ECO:0000256" key="4">
    <source>
        <dbReference type="SAM" id="Coils"/>
    </source>
</evidence>
<keyword evidence="7" id="KW-1185">Reference proteome</keyword>
<name>A0ABR0Y3J3_HUSHU</name>
<dbReference type="PROSITE" id="PS50088">
    <property type="entry name" value="ANK_REPEAT"/>
    <property type="match status" value="5"/>
</dbReference>
<dbReference type="InterPro" id="IPR036770">
    <property type="entry name" value="Ankyrin_rpt-contain_sf"/>
</dbReference>
<feature type="repeat" description="ANK" evidence="3">
    <location>
        <begin position="86"/>
        <end position="118"/>
    </location>
</feature>
<accession>A0ABR0Y3J3</accession>
<feature type="compositionally biased region" description="Basic and acidic residues" evidence="5">
    <location>
        <begin position="270"/>
        <end position="279"/>
    </location>
</feature>
<dbReference type="EMBL" id="JAHFZB010000051">
    <property type="protein sequence ID" value="KAK6466998.1"/>
    <property type="molecule type" value="Genomic_DNA"/>
</dbReference>
<proteinExistence type="predicted"/>
<dbReference type="Proteomes" id="UP001369086">
    <property type="component" value="Unassembled WGS sequence"/>
</dbReference>
<dbReference type="PANTHER" id="PTHR24129:SF2">
    <property type="entry name" value="DUF3447 DOMAIN-CONTAINING PROTEIN"/>
    <property type="match status" value="1"/>
</dbReference>
<feature type="coiled-coil region" evidence="4">
    <location>
        <begin position="391"/>
        <end position="418"/>
    </location>
</feature>
<dbReference type="Pfam" id="PF00023">
    <property type="entry name" value="Ank"/>
    <property type="match status" value="1"/>
</dbReference>
<evidence type="ECO:0000256" key="2">
    <source>
        <dbReference type="ARBA" id="ARBA00023054"/>
    </source>
</evidence>
<evidence type="ECO:0000313" key="7">
    <source>
        <dbReference type="Proteomes" id="UP001369086"/>
    </source>
</evidence>
<reference evidence="6 7" key="1">
    <citation type="submission" date="2021-05" db="EMBL/GenBank/DDBJ databases">
        <authorList>
            <person name="Zahm M."/>
            <person name="Klopp C."/>
            <person name="Cabau C."/>
            <person name="Kuhl H."/>
            <person name="Suciu R."/>
            <person name="Ciorpac M."/>
            <person name="Holostenco D."/>
            <person name="Gessner J."/>
            <person name="Wuertz S."/>
            <person name="Hohne C."/>
            <person name="Stock M."/>
            <person name="Gislard M."/>
            <person name="Lluch J."/>
            <person name="Milhes M."/>
            <person name="Lampietro C."/>
            <person name="Lopez Roques C."/>
            <person name="Donnadieu C."/>
            <person name="Du K."/>
            <person name="Schartl M."/>
            <person name="Guiguen Y."/>
        </authorList>
    </citation>
    <scope>NUCLEOTIDE SEQUENCE [LARGE SCALE GENOMIC DNA]</scope>
    <source>
        <strain evidence="6">Hh-F2</strain>
        <tissue evidence="6">Blood</tissue>
    </source>
</reference>
<protein>
    <submittedName>
        <fullName evidence="6">Ankyrin repeat domain-containing protein 35-like</fullName>
    </submittedName>
</protein>
<dbReference type="SMART" id="SM00248">
    <property type="entry name" value="ANK"/>
    <property type="match status" value="6"/>
</dbReference>
<feature type="region of interest" description="Disordered" evidence="5">
    <location>
        <begin position="244"/>
        <end position="279"/>
    </location>
</feature>
<evidence type="ECO:0000313" key="6">
    <source>
        <dbReference type="EMBL" id="KAK6466998.1"/>
    </source>
</evidence>
<evidence type="ECO:0000256" key="1">
    <source>
        <dbReference type="ARBA" id="ARBA00022737"/>
    </source>
</evidence>
<dbReference type="PROSITE" id="PS50297">
    <property type="entry name" value="ANK_REP_REGION"/>
    <property type="match status" value="5"/>
</dbReference>
<evidence type="ECO:0000256" key="3">
    <source>
        <dbReference type="PROSITE-ProRule" id="PRU00023"/>
    </source>
</evidence>
<dbReference type="Gene3D" id="1.25.40.20">
    <property type="entry name" value="Ankyrin repeat-containing domain"/>
    <property type="match status" value="3"/>
</dbReference>
<dbReference type="InterPro" id="IPR042420">
    <property type="entry name" value="RAI14/UACA"/>
</dbReference>
<feature type="repeat" description="ANK" evidence="3">
    <location>
        <begin position="185"/>
        <end position="217"/>
    </location>
</feature>
<keyword evidence="2 4" id="KW-0175">Coiled coil</keyword>
<dbReference type="InterPro" id="IPR002110">
    <property type="entry name" value="Ankyrin_rpt"/>
</dbReference>
<dbReference type="PANTHER" id="PTHR24129">
    <property type="entry name" value="ANKYCORBIN"/>
    <property type="match status" value="1"/>
</dbReference>
<dbReference type="SUPFAM" id="SSF48403">
    <property type="entry name" value="Ankyrin repeat"/>
    <property type="match status" value="1"/>
</dbReference>
<feature type="repeat" description="ANK" evidence="3">
    <location>
        <begin position="53"/>
        <end position="85"/>
    </location>
</feature>
<feature type="repeat" description="ANK" evidence="3">
    <location>
        <begin position="119"/>
        <end position="151"/>
    </location>
</feature>
<dbReference type="Pfam" id="PF12796">
    <property type="entry name" value="Ank_2"/>
    <property type="match status" value="2"/>
</dbReference>